<accession>A0ABZ2BSR3</accession>
<keyword evidence="3" id="KW-1185">Reference proteome</keyword>
<feature type="transmembrane region" description="Helical" evidence="1">
    <location>
        <begin position="149"/>
        <end position="172"/>
    </location>
</feature>
<keyword evidence="1" id="KW-1133">Transmembrane helix</keyword>
<name>A0ABZ2BSR3_9RHOB</name>
<keyword evidence="1" id="KW-0812">Transmembrane</keyword>
<feature type="transmembrane region" description="Helical" evidence="1">
    <location>
        <begin position="57"/>
        <end position="79"/>
    </location>
</feature>
<evidence type="ECO:0000256" key="1">
    <source>
        <dbReference type="SAM" id="Phobius"/>
    </source>
</evidence>
<dbReference type="Proteomes" id="UP001318682">
    <property type="component" value="Chromosome"/>
</dbReference>
<keyword evidence="1" id="KW-0472">Membrane</keyword>
<organism evidence="2 3">
    <name type="scientific">Roseobacter fucihabitans</name>
    <dbReference type="NCBI Taxonomy" id="1537242"/>
    <lineage>
        <taxon>Bacteria</taxon>
        <taxon>Pseudomonadati</taxon>
        <taxon>Pseudomonadota</taxon>
        <taxon>Alphaproteobacteria</taxon>
        <taxon>Rhodobacterales</taxon>
        <taxon>Roseobacteraceae</taxon>
        <taxon>Roseobacter</taxon>
    </lineage>
</organism>
<protein>
    <submittedName>
        <fullName evidence="2">Uncharacterized protein</fullName>
    </submittedName>
</protein>
<reference evidence="3" key="1">
    <citation type="submission" date="2024-01" db="EMBL/GenBank/DDBJ databases">
        <title>Roseobacter fucihabitans sp. nov., isolated from the brown alga Fucus spiralis.</title>
        <authorList>
            <person name="Hahnke S."/>
            <person name="Berger M."/>
            <person name="Schlingloff A."/>
            <person name="Athale I."/>
            <person name="Neumann-Schaal M."/>
            <person name="Adenaya A."/>
            <person name="Poehlein A."/>
            <person name="Daniel R."/>
            <person name="Pertersen J."/>
            <person name="Brinkhoff T."/>
        </authorList>
    </citation>
    <scope>NUCLEOTIDE SEQUENCE [LARGE SCALE GENOMIC DNA]</scope>
    <source>
        <strain evidence="3">B14</strain>
    </source>
</reference>
<gene>
    <name evidence="2" type="ORF">ROLI_018290</name>
</gene>
<dbReference type="EMBL" id="CP143423">
    <property type="protein sequence ID" value="WVX48748.1"/>
    <property type="molecule type" value="Genomic_DNA"/>
</dbReference>
<sequence>MNFAGRPLLSRSTQATGRSLWLLSLATVLTVSLDIDTSQMSVFDVPISEDQLGTATLWSLFVLLVALVVNWTGDFVSLGKWNSFMSEKRVETVWDGGSKIKGRVEFVLDSLESAASDTTNENLDDAKLDHVTGVFKELESGLWKYEVTAVCYVAIWGFLAPMVIAVWAIYLVSNA</sequence>
<evidence type="ECO:0000313" key="2">
    <source>
        <dbReference type="EMBL" id="WVX48748.1"/>
    </source>
</evidence>
<dbReference type="RefSeq" id="WP_187429901.1">
    <property type="nucleotide sequence ID" value="NZ_CP143423.1"/>
</dbReference>
<proteinExistence type="predicted"/>
<evidence type="ECO:0000313" key="3">
    <source>
        <dbReference type="Proteomes" id="UP001318682"/>
    </source>
</evidence>